<dbReference type="CDD" id="cd01127">
    <property type="entry name" value="TrwB_TraG_TraD_VirD4"/>
    <property type="match status" value="1"/>
</dbReference>
<dbReference type="SUPFAM" id="SSF52540">
    <property type="entry name" value="P-loop containing nucleoside triphosphate hydrolases"/>
    <property type="match status" value="1"/>
</dbReference>
<reference evidence="7 8" key="1">
    <citation type="submission" date="2015-01" db="EMBL/GenBank/DDBJ databases">
        <title>Genome Sequencing of Rickettsiales.</title>
        <authorList>
            <person name="Daugherty S.C."/>
            <person name="Su Q."/>
            <person name="Abolude K."/>
            <person name="Beier-Sexton M."/>
            <person name="Carlyon J.A."/>
            <person name="Carter R."/>
            <person name="Day N.P."/>
            <person name="Dumler S.J."/>
            <person name="Dyachenko V."/>
            <person name="Godinez A."/>
            <person name="Kurtti T.J."/>
            <person name="Lichay M."/>
            <person name="Mullins K.E."/>
            <person name="Ott S."/>
            <person name="Pappas-Brown V."/>
            <person name="Paris D.H."/>
            <person name="Patel P."/>
            <person name="Richards A.L."/>
            <person name="Sadzewicz L."/>
            <person name="Sears K."/>
            <person name="Seidman D."/>
            <person name="Sengamalay N."/>
            <person name="Stenos J."/>
            <person name="Tallon L.J."/>
            <person name="Vincent G."/>
            <person name="Fraser C.M."/>
            <person name="Munderloh U."/>
            <person name="Dunning-Hotopp J.C."/>
        </authorList>
    </citation>
    <scope>NUCLEOTIDE SEQUENCE [LARGE SCALE GENOMIC DNA]</scope>
    <source>
        <strain evidence="7 8">TA716</strain>
    </source>
</reference>
<evidence type="ECO:0000256" key="1">
    <source>
        <dbReference type="ARBA" id="ARBA00004651"/>
    </source>
</evidence>
<dbReference type="PANTHER" id="PTHR37937">
    <property type="entry name" value="CONJUGATIVE TRANSFER: DNA TRANSPORT"/>
    <property type="match status" value="1"/>
</dbReference>
<proteinExistence type="predicted"/>
<keyword evidence="4" id="KW-1133">Transmembrane helix</keyword>
<dbReference type="PANTHER" id="PTHR37937:SF1">
    <property type="entry name" value="CONJUGATIVE TRANSFER: DNA TRANSPORT"/>
    <property type="match status" value="1"/>
</dbReference>
<dbReference type="InterPro" id="IPR051539">
    <property type="entry name" value="T4SS-coupling_protein"/>
</dbReference>
<dbReference type="AlphaFoldDB" id="A0A0F3PAG1"/>
<evidence type="ECO:0000256" key="4">
    <source>
        <dbReference type="ARBA" id="ARBA00022989"/>
    </source>
</evidence>
<dbReference type="Pfam" id="PF10412">
    <property type="entry name" value="TrwB_AAD_bind"/>
    <property type="match status" value="1"/>
</dbReference>
<name>A0A0F3PAG1_ORITS</name>
<evidence type="ECO:0000313" key="7">
    <source>
        <dbReference type="EMBL" id="KJV76927.1"/>
    </source>
</evidence>
<dbReference type="GO" id="GO:0005886">
    <property type="term" value="C:plasma membrane"/>
    <property type="evidence" value="ECO:0007669"/>
    <property type="project" value="UniProtKB-SubCell"/>
</dbReference>
<organism evidence="7 8">
    <name type="scientific">Orientia tsutsugamushi str. TA716</name>
    <dbReference type="NCBI Taxonomy" id="1359175"/>
    <lineage>
        <taxon>Bacteria</taxon>
        <taxon>Pseudomonadati</taxon>
        <taxon>Pseudomonadota</taxon>
        <taxon>Alphaproteobacteria</taxon>
        <taxon>Rickettsiales</taxon>
        <taxon>Rickettsiaceae</taxon>
        <taxon>Rickettsieae</taxon>
        <taxon>Orientia</taxon>
    </lineage>
</organism>
<dbReference type="InterPro" id="IPR027417">
    <property type="entry name" value="P-loop_NTPase"/>
</dbReference>
<dbReference type="Proteomes" id="UP000033671">
    <property type="component" value="Unassembled WGS sequence"/>
</dbReference>
<dbReference type="Gene3D" id="3.40.50.300">
    <property type="entry name" value="P-loop containing nucleotide triphosphate hydrolases"/>
    <property type="match status" value="1"/>
</dbReference>
<evidence type="ECO:0000256" key="2">
    <source>
        <dbReference type="ARBA" id="ARBA00022475"/>
    </source>
</evidence>
<keyword evidence="3" id="KW-0812">Transmembrane</keyword>
<evidence type="ECO:0000256" key="5">
    <source>
        <dbReference type="ARBA" id="ARBA00023136"/>
    </source>
</evidence>
<keyword evidence="5" id="KW-0472">Membrane</keyword>
<evidence type="ECO:0000256" key="3">
    <source>
        <dbReference type="ARBA" id="ARBA00022692"/>
    </source>
</evidence>
<keyword evidence="2" id="KW-1003">Cell membrane</keyword>
<comment type="caution">
    <text evidence="7">The sequence shown here is derived from an EMBL/GenBank/DDBJ whole genome shotgun (WGS) entry which is preliminary data.</text>
</comment>
<sequence>MKLNSYLSQLTQVKELLYAHLFQLSIAIKALMCRNPNHDNKNMWFILDELPALQKVSSLPVALAESRKYGGYFVAGLQNIHQLEAIYGSAECASMLDLFIGQIFLSFNNFLLT</sequence>
<evidence type="ECO:0000313" key="8">
    <source>
        <dbReference type="Proteomes" id="UP000033671"/>
    </source>
</evidence>
<dbReference type="PATRIC" id="fig|1359175.3.peg.338"/>
<evidence type="ECO:0000259" key="6">
    <source>
        <dbReference type="Pfam" id="PF10412"/>
    </source>
</evidence>
<gene>
    <name evidence="7" type="ORF">OTSTA716_0526</name>
</gene>
<feature type="domain" description="Type IV secretion system coupling protein TraD DNA-binding" evidence="6">
    <location>
        <begin position="23"/>
        <end position="107"/>
    </location>
</feature>
<dbReference type="InterPro" id="IPR019476">
    <property type="entry name" value="T4SS_TraD_DNA-bd"/>
</dbReference>
<dbReference type="EMBL" id="LAOA01000012">
    <property type="protein sequence ID" value="KJV76927.1"/>
    <property type="molecule type" value="Genomic_DNA"/>
</dbReference>
<protein>
    <submittedName>
        <fullName evidence="7">Type IV secretory system Conjugative DNA transfer family protein</fullName>
    </submittedName>
</protein>
<comment type="subcellular location">
    <subcellularLocation>
        <location evidence="1">Cell membrane</location>
        <topology evidence="1">Multi-pass membrane protein</topology>
    </subcellularLocation>
</comment>
<accession>A0A0F3PAG1</accession>